<dbReference type="GO" id="GO:0031412">
    <property type="term" value="P:gas vesicle organization"/>
    <property type="evidence" value="ECO:0007669"/>
    <property type="project" value="InterPro"/>
</dbReference>
<feature type="region of interest" description="Disordered" evidence="4">
    <location>
        <begin position="1"/>
        <end position="60"/>
    </location>
</feature>
<evidence type="ECO:0000313" key="5">
    <source>
        <dbReference type="EMBL" id="MBA8953370.1"/>
    </source>
</evidence>
<dbReference type="PANTHER" id="PTHR40137">
    <property type="entry name" value="PROTEIN GVPK 1"/>
    <property type="match status" value="1"/>
</dbReference>
<accession>A0A7W3LSG3</accession>
<evidence type="ECO:0000256" key="4">
    <source>
        <dbReference type="SAM" id="MobiDB-lite"/>
    </source>
</evidence>
<keyword evidence="1" id="KW-0304">Gas vesicle</keyword>
<evidence type="ECO:0008006" key="7">
    <source>
        <dbReference type="Google" id="ProtNLM"/>
    </source>
</evidence>
<dbReference type="AlphaFoldDB" id="A0A7W3LSG3"/>
<name>A0A7W3LSG3_ACTNM</name>
<proteinExistence type="inferred from homology"/>
<dbReference type="InterPro" id="IPR007805">
    <property type="entry name" value="GvpK"/>
</dbReference>
<dbReference type="PANTHER" id="PTHR40137:SF2">
    <property type="entry name" value="PROTEIN GVPK 1"/>
    <property type="match status" value="1"/>
</dbReference>
<gene>
    <name evidence="5" type="ORF">HNR61_005020</name>
</gene>
<feature type="compositionally biased region" description="Low complexity" evidence="4">
    <location>
        <begin position="29"/>
        <end position="38"/>
    </location>
</feature>
<evidence type="ECO:0000313" key="6">
    <source>
        <dbReference type="Proteomes" id="UP000572680"/>
    </source>
</evidence>
<dbReference type="GO" id="GO:0031411">
    <property type="term" value="C:gas vesicle"/>
    <property type="evidence" value="ECO:0007669"/>
    <property type="project" value="UniProtKB-SubCell"/>
</dbReference>
<evidence type="ECO:0000256" key="1">
    <source>
        <dbReference type="ARBA" id="ARBA00022987"/>
    </source>
</evidence>
<sequence>MTHHPHRPTEPPPELPTERPGGQPDQQAAERPAASRAPGRPPAGERPVTGQVAVRDADTTEAFTDTLTGRGLADALEDALQEAVSAAEPLQARAVRGVPASSGVMQRLRSDPETVERDLVKLVLTVVELIRQLMERQALRRVEDGSLTPEQIEKLGIALMRLEEAMERLKDHFDLDDSDLNLDLGPLGPLLPED</sequence>
<reference evidence="5 6" key="1">
    <citation type="submission" date="2020-08" db="EMBL/GenBank/DDBJ databases">
        <title>Genomic Encyclopedia of Type Strains, Phase IV (KMG-IV): sequencing the most valuable type-strain genomes for metagenomic binning, comparative biology and taxonomic classification.</title>
        <authorList>
            <person name="Goeker M."/>
        </authorList>
    </citation>
    <scope>NUCLEOTIDE SEQUENCE [LARGE SCALE GENOMIC DNA]</scope>
    <source>
        <strain evidence="5 6">DSM 44197</strain>
    </source>
</reference>
<comment type="caution">
    <text evidence="5">The sequence shown here is derived from an EMBL/GenBank/DDBJ whole genome shotgun (WGS) entry which is preliminary data.</text>
</comment>
<dbReference type="Pfam" id="PF05121">
    <property type="entry name" value="GvpK"/>
    <property type="match status" value="1"/>
</dbReference>
<organism evidence="5 6">
    <name type="scientific">Actinomadura namibiensis</name>
    <dbReference type="NCBI Taxonomy" id="182080"/>
    <lineage>
        <taxon>Bacteria</taxon>
        <taxon>Bacillati</taxon>
        <taxon>Actinomycetota</taxon>
        <taxon>Actinomycetes</taxon>
        <taxon>Streptosporangiales</taxon>
        <taxon>Thermomonosporaceae</taxon>
        <taxon>Actinomadura</taxon>
    </lineage>
</organism>
<dbReference type="EMBL" id="JACJIA010000006">
    <property type="protein sequence ID" value="MBA8953370.1"/>
    <property type="molecule type" value="Genomic_DNA"/>
</dbReference>
<evidence type="ECO:0000256" key="2">
    <source>
        <dbReference type="ARBA" id="ARBA00035108"/>
    </source>
</evidence>
<evidence type="ECO:0000256" key="3">
    <source>
        <dbReference type="ARBA" id="ARBA00035659"/>
    </source>
</evidence>
<dbReference type="RefSeq" id="WP_312898079.1">
    <property type="nucleotide sequence ID" value="NZ_BAAALP010000001.1"/>
</dbReference>
<comment type="similarity">
    <text evidence="3">Belongs to the gas vesicle GvpK family.</text>
</comment>
<comment type="subcellular location">
    <subcellularLocation>
        <location evidence="2">Gas vesicle</location>
    </subcellularLocation>
</comment>
<dbReference type="Proteomes" id="UP000572680">
    <property type="component" value="Unassembled WGS sequence"/>
</dbReference>
<keyword evidence="6" id="KW-1185">Reference proteome</keyword>
<protein>
    <recommendedName>
        <fullName evidence="7">Gas vesicle protein K</fullName>
    </recommendedName>
</protein>